<accession>A0A9D3YWD2</accession>
<gene>
    <name evidence="1" type="ORF">DPMN_080429</name>
</gene>
<organism evidence="1 2">
    <name type="scientific">Dreissena polymorpha</name>
    <name type="common">Zebra mussel</name>
    <name type="synonym">Mytilus polymorpha</name>
    <dbReference type="NCBI Taxonomy" id="45954"/>
    <lineage>
        <taxon>Eukaryota</taxon>
        <taxon>Metazoa</taxon>
        <taxon>Spiralia</taxon>
        <taxon>Lophotrochozoa</taxon>
        <taxon>Mollusca</taxon>
        <taxon>Bivalvia</taxon>
        <taxon>Autobranchia</taxon>
        <taxon>Heteroconchia</taxon>
        <taxon>Euheterodonta</taxon>
        <taxon>Imparidentia</taxon>
        <taxon>Neoheterodontei</taxon>
        <taxon>Myida</taxon>
        <taxon>Dreissenoidea</taxon>
        <taxon>Dreissenidae</taxon>
        <taxon>Dreissena</taxon>
    </lineage>
</organism>
<evidence type="ECO:0000313" key="2">
    <source>
        <dbReference type="Proteomes" id="UP000828390"/>
    </source>
</evidence>
<keyword evidence="2" id="KW-1185">Reference proteome</keyword>
<comment type="caution">
    <text evidence="1">The sequence shown here is derived from an EMBL/GenBank/DDBJ whole genome shotgun (WGS) entry which is preliminary data.</text>
</comment>
<dbReference type="EMBL" id="JAIWYP010000015">
    <property type="protein sequence ID" value="KAH3705358.1"/>
    <property type="molecule type" value="Genomic_DNA"/>
</dbReference>
<dbReference type="AlphaFoldDB" id="A0A9D3YWD2"/>
<reference evidence="1" key="2">
    <citation type="submission" date="2020-11" db="EMBL/GenBank/DDBJ databases">
        <authorList>
            <person name="McCartney M.A."/>
            <person name="Auch B."/>
            <person name="Kono T."/>
            <person name="Mallez S."/>
            <person name="Becker A."/>
            <person name="Gohl D.M."/>
            <person name="Silverstein K.A.T."/>
            <person name="Koren S."/>
            <person name="Bechman K.B."/>
            <person name="Herman A."/>
            <person name="Abrahante J.E."/>
            <person name="Garbe J."/>
        </authorList>
    </citation>
    <scope>NUCLEOTIDE SEQUENCE</scope>
    <source>
        <strain evidence="1">Duluth1</strain>
        <tissue evidence="1">Whole animal</tissue>
    </source>
</reference>
<evidence type="ECO:0000313" key="1">
    <source>
        <dbReference type="EMBL" id="KAH3705358.1"/>
    </source>
</evidence>
<dbReference type="Proteomes" id="UP000828390">
    <property type="component" value="Unassembled WGS sequence"/>
</dbReference>
<protein>
    <submittedName>
        <fullName evidence="1">Uncharacterized protein</fullName>
    </submittedName>
</protein>
<sequence length="137" mass="15558">MDRQTKAPRWERVFWGNAWTILYVPTEINPADETSMGFYAHEIENHDIWLNGPDFLLKGTSDWPPIQQPIISVVTSGRLSPNANLRIKVIRVNGTERYGKGSTDYQIVLLKAQRMTSTPRGVIASSSQLTDVFERVP</sequence>
<proteinExistence type="predicted"/>
<reference evidence="1" key="1">
    <citation type="journal article" date="2019" name="bioRxiv">
        <title>The Genome of the Zebra Mussel, Dreissena polymorpha: A Resource for Invasive Species Research.</title>
        <authorList>
            <person name="McCartney M.A."/>
            <person name="Auch B."/>
            <person name="Kono T."/>
            <person name="Mallez S."/>
            <person name="Zhang Y."/>
            <person name="Obille A."/>
            <person name="Becker A."/>
            <person name="Abrahante J.E."/>
            <person name="Garbe J."/>
            <person name="Badalamenti J.P."/>
            <person name="Herman A."/>
            <person name="Mangelson H."/>
            <person name="Liachko I."/>
            <person name="Sullivan S."/>
            <person name="Sone E.D."/>
            <person name="Koren S."/>
            <person name="Silverstein K.A.T."/>
            <person name="Beckman K.B."/>
            <person name="Gohl D.M."/>
        </authorList>
    </citation>
    <scope>NUCLEOTIDE SEQUENCE</scope>
    <source>
        <strain evidence="1">Duluth1</strain>
        <tissue evidence="1">Whole animal</tissue>
    </source>
</reference>
<name>A0A9D3YWD2_DREPO</name>